<organism evidence="2 3">
    <name type="scientific">Rhodobium gokarnense</name>
    <dbReference type="NCBI Taxonomy" id="364296"/>
    <lineage>
        <taxon>Bacteria</taxon>
        <taxon>Pseudomonadati</taxon>
        <taxon>Pseudomonadota</taxon>
        <taxon>Alphaproteobacteria</taxon>
        <taxon>Hyphomicrobiales</taxon>
        <taxon>Rhodobiaceae</taxon>
        <taxon>Rhodobium</taxon>
    </lineage>
</organism>
<keyword evidence="3" id="KW-1185">Reference proteome</keyword>
<dbReference type="RefSeq" id="WP_264601967.1">
    <property type="nucleotide sequence ID" value="NZ_JAOQNS010000007.1"/>
</dbReference>
<evidence type="ECO:0000313" key="2">
    <source>
        <dbReference type="EMBL" id="MCW2308347.1"/>
    </source>
</evidence>
<dbReference type="InterPro" id="IPR045964">
    <property type="entry name" value="DUF6384"/>
</dbReference>
<dbReference type="EMBL" id="JAOQNS010000007">
    <property type="protein sequence ID" value="MCW2308347.1"/>
    <property type="molecule type" value="Genomic_DNA"/>
</dbReference>
<accession>A0ABT3HD84</accession>
<keyword evidence="1" id="KW-1133">Transmembrane helix</keyword>
<reference evidence="3" key="1">
    <citation type="submission" date="2023-07" db="EMBL/GenBank/DDBJ databases">
        <title>Genome sequencing of Purple Non-Sulfur Bacteria from various extreme environments.</title>
        <authorList>
            <person name="Mayer M."/>
        </authorList>
    </citation>
    <scope>NUCLEOTIDE SEQUENCE [LARGE SCALE GENOMIC DNA]</scope>
    <source>
        <strain evidence="3">DSM 17935</strain>
    </source>
</reference>
<keyword evidence="1" id="KW-0472">Membrane</keyword>
<sequence length="312" mass="34526">MSDTAQKKDQPLDELMMAMDVVDTLRHRNRLVTRELAADLREDQLVERLREIYRNQGIEVPDAILAEGVAALAEERFVYAPPDAGFSRTLALLYIRRGTFAKWIGGIVVVLVLAVAGWYFLLERPQQQAAAELTAELTTGIPRQIETTLAAISRDAKDPAAVERATVIANDGLAAAKAENAAAARKAVADLNALQAQLRQAYDVMIVSRPGTPSGAFRVPDVNRQARNYYLIVEAIDRNGAVVPLPVKSEEDGKTTTVEQWGVRVPKSVYDRVARDKQRDGIVDEARIGVKQRGFLEPRWSVAVEDGRITKW</sequence>
<proteinExistence type="predicted"/>
<protein>
    <submittedName>
        <fullName evidence="2">Uncharacterized protein (DUF2164 family)</fullName>
    </submittedName>
</protein>
<comment type="caution">
    <text evidence="2">The sequence shown here is derived from an EMBL/GenBank/DDBJ whole genome shotgun (WGS) entry which is preliminary data.</text>
</comment>
<keyword evidence="1" id="KW-0812">Transmembrane</keyword>
<evidence type="ECO:0000256" key="1">
    <source>
        <dbReference type="SAM" id="Phobius"/>
    </source>
</evidence>
<feature type="transmembrane region" description="Helical" evidence="1">
    <location>
        <begin position="100"/>
        <end position="121"/>
    </location>
</feature>
<name>A0ABT3HD84_9HYPH</name>
<evidence type="ECO:0000313" key="3">
    <source>
        <dbReference type="Proteomes" id="UP001209755"/>
    </source>
</evidence>
<gene>
    <name evidence="2" type="ORF">M2319_002689</name>
</gene>
<dbReference type="Pfam" id="PF19911">
    <property type="entry name" value="DUF6384"/>
    <property type="match status" value="1"/>
</dbReference>
<dbReference type="Proteomes" id="UP001209755">
    <property type="component" value="Unassembled WGS sequence"/>
</dbReference>